<organism evidence="1 2">
    <name type="scientific">Populibacterium corticicola</name>
    <dbReference type="NCBI Taxonomy" id="1812826"/>
    <lineage>
        <taxon>Bacteria</taxon>
        <taxon>Bacillati</taxon>
        <taxon>Actinomycetota</taxon>
        <taxon>Actinomycetes</taxon>
        <taxon>Micrococcales</taxon>
        <taxon>Jonesiaceae</taxon>
        <taxon>Populibacterium</taxon>
    </lineage>
</organism>
<keyword evidence="2" id="KW-1185">Reference proteome</keyword>
<name>A0ABW5XEG6_9MICO</name>
<dbReference type="RefSeq" id="WP_377464673.1">
    <property type="nucleotide sequence ID" value="NZ_JBHUOP010000001.1"/>
</dbReference>
<dbReference type="Proteomes" id="UP001597391">
    <property type="component" value="Unassembled WGS sequence"/>
</dbReference>
<proteinExistence type="predicted"/>
<comment type="caution">
    <text evidence="1">The sequence shown here is derived from an EMBL/GenBank/DDBJ whole genome shotgun (WGS) entry which is preliminary data.</text>
</comment>
<evidence type="ECO:0000313" key="2">
    <source>
        <dbReference type="Proteomes" id="UP001597391"/>
    </source>
</evidence>
<dbReference type="EMBL" id="JBHUOP010000001">
    <property type="protein sequence ID" value="MFD2839233.1"/>
    <property type="molecule type" value="Genomic_DNA"/>
</dbReference>
<gene>
    <name evidence="1" type="ORF">ACFSYH_01445</name>
</gene>
<protein>
    <submittedName>
        <fullName evidence="1">Uncharacterized protein</fullName>
    </submittedName>
</protein>
<sequence>MTDNVDQVFERSFQELSEAVLIQTINWNLWVHRRIDVFRPASGARGNMRSSLDCTPPRTGTSLHGTQIMPGLGTKAEPTSIVPLALFKKDPLRGFSARFDDG</sequence>
<accession>A0ABW5XEG6</accession>
<reference evidence="2" key="1">
    <citation type="journal article" date="2019" name="Int. J. Syst. Evol. Microbiol.">
        <title>The Global Catalogue of Microorganisms (GCM) 10K type strain sequencing project: providing services to taxonomists for standard genome sequencing and annotation.</title>
        <authorList>
            <consortium name="The Broad Institute Genomics Platform"/>
            <consortium name="The Broad Institute Genome Sequencing Center for Infectious Disease"/>
            <person name="Wu L."/>
            <person name="Ma J."/>
        </authorList>
    </citation>
    <scope>NUCLEOTIDE SEQUENCE [LARGE SCALE GENOMIC DNA]</scope>
    <source>
        <strain evidence="2">KCTC 33576</strain>
    </source>
</reference>
<evidence type="ECO:0000313" key="1">
    <source>
        <dbReference type="EMBL" id="MFD2839233.1"/>
    </source>
</evidence>